<proteinExistence type="predicted"/>
<comment type="caution">
    <text evidence="1">The sequence shown here is derived from an EMBL/GenBank/DDBJ whole genome shotgun (WGS) entry which is preliminary data.</text>
</comment>
<dbReference type="Proteomes" id="UP000295375">
    <property type="component" value="Unassembled WGS sequence"/>
</dbReference>
<dbReference type="AlphaFoldDB" id="A0A4V3D871"/>
<evidence type="ECO:0000313" key="2">
    <source>
        <dbReference type="Proteomes" id="UP000295375"/>
    </source>
</evidence>
<accession>A0A4V3D871</accession>
<keyword evidence="2" id="KW-1185">Reference proteome</keyword>
<sequence length="95" mass="10097">MTSKLANECTLAPRAGTNWQDSQFVWSFLGPNPLDAGLSLKIVPDNFVHGEVARRVSAMAESVPNALRHFPNPCGAEGTSEWGGVRGSISSQAVT</sequence>
<gene>
    <name evidence="1" type="ORF">EV696_102199</name>
</gene>
<organism evidence="1 2">
    <name type="scientific">Permianibacter aggregans</name>
    <dbReference type="NCBI Taxonomy" id="1510150"/>
    <lineage>
        <taxon>Bacteria</taxon>
        <taxon>Pseudomonadati</taxon>
        <taxon>Pseudomonadota</taxon>
        <taxon>Gammaproteobacteria</taxon>
        <taxon>Pseudomonadales</taxon>
        <taxon>Pseudomonadaceae</taxon>
        <taxon>Permianibacter</taxon>
    </lineage>
</organism>
<evidence type="ECO:0000313" key="1">
    <source>
        <dbReference type="EMBL" id="TDQ50517.1"/>
    </source>
</evidence>
<reference evidence="1 2" key="1">
    <citation type="submission" date="2019-03" db="EMBL/GenBank/DDBJ databases">
        <title>Genomic Encyclopedia of Type Strains, Phase IV (KMG-IV): sequencing the most valuable type-strain genomes for metagenomic binning, comparative biology and taxonomic classification.</title>
        <authorList>
            <person name="Goeker M."/>
        </authorList>
    </citation>
    <scope>NUCLEOTIDE SEQUENCE [LARGE SCALE GENOMIC DNA]</scope>
    <source>
        <strain evidence="1 2">DSM 103792</strain>
    </source>
</reference>
<name>A0A4V3D871_9GAMM</name>
<protein>
    <submittedName>
        <fullName evidence="1">Uncharacterized protein</fullName>
    </submittedName>
</protein>
<dbReference type="EMBL" id="SNYM01000002">
    <property type="protein sequence ID" value="TDQ50517.1"/>
    <property type="molecule type" value="Genomic_DNA"/>
</dbReference>